<dbReference type="EMBL" id="KV878198">
    <property type="protein sequence ID" value="OJI85390.1"/>
    <property type="molecule type" value="Genomic_DNA"/>
</dbReference>
<dbReference type="AlphaFoldDB" id="A0A1L9N7U1"/>
<gene>
    <name evidence="1" type="ORF">ASPTUDRAFT_575359</name>
</gene>
<evidence type="ECO:0000313" key="1">
    <source>
        <dbReference type="EMBL" id="OJI85390.1"/>
    </source>
</evidence>
<keyword evidence="2" id="KW-1185">Reference proteome</keyword>
<name>A0A1L9N7U1_ASPTC</name>
<protein>
    <submittedName>
        <fullName evidence="1">Uncharacterized protein</fullName>
    </submittedName>
</protein>
<dbReference type="Proteomes" id="UP000184304">
    <property type="component" value="Unassembled WGS sequence"/>
</dbReference>
<organism evidence="1 2">
    <name type="scientific">Aspergillus tubingensis (strain CBS 134.48)</name>
    <dbReference type="NCBI Taxonomy" id="767770"/>
    <lineage>
        <taxon>Eukaryota</taxon>
        <taxon>Fungi</taxon>
        <taxon>Dikarya</taxon>
        <taxon>Ascomycota</taxon>
        <taxon>Pezizomycotina</taxon>
        <taxon>Eurotiomycetes</taxon>
        <taxon>Eurotiomycetidae</taxon>
        <taxon>Eurotiales</taxon>
        <taxon>Aspergillaceae</taxon>
        <taxon>Aspergillus</taxon>
        <taxon>Aspergillus subgen. Circumdati</taxon>
    </lineage>
</organism>
<evidence type="ECO:0000313" key="2">
    <source>
        <dbReference type="Proteomes" id="UP000184304"/>
    </source>
</evidence>
<sequence length="160" mass="17679">MVCSHAKGCTIPAKLSGLPRKWRASQAYGTVNTRVWPMANPALRNDEWRIARRIQRSSDHTDFSLSRPHPSASAASSSPSFSASFACFVWFLAFLPHFSPFSLSFPPLLLHILHILAGDPVVRFFVSAAHLLLPPFILLPSISLSLFFSSLSHLAHILTS</sequence>
<proteinExistence type="predicted"/>
<reference evidence="2" key="1">
    <citation type="journal article" date="2017" name="Genome Biol.">
        <title>Comparative genomics reveals high biological diversity and specific adaptations in the industrially and medically important fungal genus Aspergillus.</title>
        <authorList>
            <person name="de Vries R.P."/>
            <person name="Riley R."/>
            <person name="Wiebenga A."/>
            <person name="Aguilar-Osorio G."/>
            <person name="Amillis S."/>
            <person name="Uchima C.A."/>
            <person name="Anderluh G."/>
            <person name="Asadollahi M."/>
            <person name="Askin M."/>
            <person name="Barry K."/>
            <person name="Battaglia E."/>
            <person name="Bayram O."/>
            <person name="Benocci T."/>
            <person name="Braus-Stromeyer S.A."/>
            <person name="Caldana C."/>
            <person name="Canovas D."/>
            <person name="Cerqueira G.C."/>
            <person name="Chen F."/>
            <person name="Chen W."/>
            <person name="Choi C."/>
            <person name="Clum A."/>
            <person name="Dos Santos R.A."/>
            <person name="Damasio A.R."/>
            <person name="Diallinas G."/>
            <person name="Emri T."/>
            <person name="Fekete E."/>
            <person name="Flipphi M."/>
            <person name="Freyberg S."/>
            <person name="Gallo A."/>
            <person name="Gournas C."/>
            <person name="Habgood R."/>
            <person name="Hainaut M."/>
            <person name="Harispe M.L."/>
            <person name="Henrissat B."/>
            <person name="Hilden K.S."/>
            <person name="Hope R."/>
            <person name="Hossain A."/>
            <person name="Karabika E."/>
            <person name="Karaffa L."/>
            <person name="Karanyi Z."/>
            <person name="Krasevec N."/>
            <person name="Kuo A."/>
            <person name="Kusch H."/>
            <person name="LaButti K."/>
            <person name="Lagendijk E.L."/>
            <person name="Lapidus A."/>
            <person name="Levasseur A."/>
            <person name="Lindquist E."/>
            <person name="Lipzen A."/>
            <person name="Logrieco A.F."/>
            <person name="MacCabe A."/>
            <person name="Maekelae M.R."/>
            <person name="Malavazi I."/>
            <person name="Melin P."/>
            <person name="Meyer V."/>
            <person name="Mielnichuk N."/>
            <person name="Miskei M."/>
            <person name="Molnar A.P."/>
            <person name="Mule G."/>
            <person name="Ngan C.Y."/>
            <person name="Orejas M."/>
            <person name="Orosz E."/>
            <person name="Ouedraogo J.P."/>
            <person name="Overkamp K.M."/>
            <person name="Park H.-S."/>
            <person name="Perrone G."/>
            <person name="Piumi F."/>
            <person name="Punt P.J."/>
            <person name="Ram A.F."/>
            <person name="Ramon A."/>
            <person name="Rauscher S."/>
            <person name="Record E."/>
            <person name="Riano-Pachon D.M."/>
            <person name="Robert V."/>
            <person name="Roehrig J."/>
            <person name="Ruller R."/>
            <person name="Salamov A."/>
            <person name="Salih N.S."/>
            <person name="Samson R.A."/>
            <person name="Sandor E."/>
            <person name="Sanguinetti M."/>
            <person name="Schuetze T."/>
            <person name="Sepcic K."/>
            <person name="Shelest E."/>
            <person name="Sherlock G."/>
            <person name="Sophianopoulou V."/>
            <person name="Squina F.M."/>
            <person name="Sun H."/>
            <person name="Susca A."/>
            <person name="Todd R.B."/>
            <person name="Tsang A."/>
            <person name="Unkles S.E."/>
            <person name="van de Wiele N."/>
            <person name="van Rossen-Uffink D."/>
            <person name="Oliveira J.V."/>
            <person name="Vesth T.C."/>
            <person name="Visser J."/>
            <person name="Yu J.-H."/>
            <person name="Zhou M."/>
            <person name="Andersen M.R."/>
            <person name="Archer D.B."/>
            <person name="Baker S.E."/>
            <person name="Benoit I."/>
            <person name="Brakhage A.A."/>
            <person name="Braus G.H."/>
            <person name="Fischer R."/>
            <person name="Frisvad J.C."/>
            <person name="Goldman G.H."/>
            <person name="Houbraken J."/>
            <person name="Oakley B."/>
            <person name="Pocsi I."/>
            <person name="Scazzocchio C."/>
            <person name="Seiboth B."/>
            <person name="vanKuyk P.A."/>
            <person name="Wortman J."/>
            <person name="Dyer P.S."/>
            <person name="Grigoriev I.V."/>
        </authorList>
    </citation>
    <scope>NUCLEOTIDE SEQUENCE [LARGE SCALE GENOMIC DNA]</scope>
    <source>
        <strain evidence="2">CBS 134.48</strain>
    </source>
</reference>
<accession>A0A1L9N7U1</accession>
<dbReference type="VEuPathDB" id="FungiDB:ASPTUDRAFT_575359"/>